<evidence type="ECO:0000256" key="4">
    <source>
        <dbReference type="ARBA" id="ARBA00022692"/>
    </source>
</evidence>
<dbReference type="InterPro" id="IPR010920">
    <property type="entry name" value="LSM_dom_sf"/>
</dbReference>
<gene>
    <name evidence="13" type="ORF">BKE38_15725</name>
</gene>
<dbReference type="OrthoDB" id="9814206at2"/>
<dbReference type="Pfam" id="PF00924">
    <property type="entry name" value="MS_channel_2nd"/>
    <property type="match status" value="1"/>
</dbReference>
<feature type="region of interest" description="Disordered" evidence="7">
    <location>
        <begin position="1"/>
        <end position="23"/>
    </location>
</feature>
<dbReference type="SUPFAM" id="SSF82861">
    <property type="entry name" value="Mechanosensitive channel protein MscS (YggB), transmembrane region"/>
    <property type="match status" value="1"/>
</dbReference>
<comment type="subcellular location">
    <subcellularLocation>
        <location evidence="1">Cell membrane</location>
        <topology evidence="1">Multi-pass membrane protein</topology>
    </subcellularLocation>
</comment>
<dbReference type="PANTHER" id="PTHR30460">
    <property type="entry name" value="MODERATE CONDUCTANCE MECHANOSENSITIVE CHANNEL YBIO"/>
    <property type="match status" value="1"/>
</dbReference>
<dbReference type="GO" id="GO:0008381">
    <property type="term" value="F:mechanosensitive monoatomic ion channel activity"/>
    <property type="evidence" value="ECO:0007669"/>
    <property type="project" value="InterPro"/>
</dbReference>
<dbReference type="InterPro" id="IPR011014">
    <property type="entry name" value="MscS_channel_TM-2"/>
</dbReference>
<dbReference type="Pfam" id="PF21088">
    <property type="entry name" value="MS_channel_1st"/>
    <property type="match status" value="1"/>
</dbReference>
<feature type="transmembrane region" description="Helical" evidence="8">
    <location>
        <begin position="140"/>
        <end position="162"/>
    </location>
</feature>
<feature type="domain" description="Mechanosensitive ion channel MscS" evidence="9">
    <location>
        <begin position="518"/>
        <end position="582"/>
    </location>
</feature>
<organism evidence="13 14">
    <name type="scientific">Teichococcus deserti</name>
    <dbReference type="NCBI Taxonomy" id="1817963"/>
    <lineage>
        <taxon>Bacteria</taxon>
        <taxon>Pseudomonadati</taxon>
        <taxon>Pseudomonadota</taxon>
        <taxon>Alphaproteobacteria</taxon>
        <taxon>Acetobacterales</taxon>
        <taxon>Roseomonadaceae</taxon>
        <taxon>Roseomonas</taxon>
    </lineage>
</organism>
<dbReference type="Gene3D" id="3.30.70.100">
    <property type="match status" value="1"/>
</dbReference>
<feature type="domain" description="Mechanosensitive ion channel MscS C-terminal" evidence="10">
    <location>
        <begin position="589"/>
        <end position="675"/>
    </location>
</feature>
<feature type="domain" description="Mechanosensitive ion channel transmembrane helices 2/3" evidence="11">
    <location>
        <begin position="477"/>
        <end position="516"/>
    </location>
</feature>
<dbReference type="EMBL" id="MLCO01000156">
    <property type="protein sequence ID" value="ONG51673.1"/>
    <property type="molecule type" value="Genomic_DNA"/>
</dbReference>
<name>A0A1V2H089_9PROT</name>
<dbReference type="GO" id="GO:0005886">
    <property type="term" value="C:plasma membrane"/>
    <property type="evidence" value="ECO:0007669"/>
    <property type="project" value="UniProtKB-SubCell"/>
</dbReference>
<dbReference type="Pfam" id="PF25392">
    <property type="entry name" value="MS_channel_TM1"/>
    <property type="match status" value="1"/>
</dbReference>
<keyword evidence="6 8" id="KW-0472">Membrane</keyword>
<evidence type="ECO:0000256" key="6">
    <source>
        <dbReference type="ARBA" id="ARBA00023136"/>
    </source>
</evidence>
<dbReference type="InterPro" id="IPR023408">
    <property type="entry name" value="MscS_beta-dom_sf"/>
</dbReference>
<dbReference type="SUPFAM" id="SSF50182">
    <property type="entry name" value="Sm-like ribonucleoproteins"/>
    <property type="match status" value="1"/>
</dbReference>
<dbReference type="InterPro" id="IPR011066">
    <property type="entry name" value="MscS_channel_C_sf"/>
</dbReference>
<proteinExistence type="inferred from homology"/>
<protein>
    <submittedName>
        <fullName evidence="13">Mechanosensitive ion channel protein MscS</fullName>
    </submittedName>
</protein>
<feature type="transmembrane region" description="Helical" evidence="8">
    <location>
        <begin position="91"/>
        <end position="110"/>
    </location>
</feature>
<dbReference type="RefSeq" id="WP_076958291.1">
    <property type="nucleotide sequence ID" value="NZ_MLCO01000156.1"/>
</dbReference>
<feature type="transmembrane region" description="Helical" evidence="8">
    <location>
        <begin position="384"/>
        <end position="402"/>
    </location>
</feature>
<dbReference type="PANTHER" id="PTHR30460:SF0">
    <property type="entry name" value="MODERATE CONDUCTANCE MECHANOSENSITIVE CHANNEL YBIO"/>
    <property type="match status" value="1"/>
</dbReference>
<evidence type="ECO:0000256" key="7">
    <source>
        <dbReference type="SAM" id="MobiDB-lite"/>
    </source>
</evidence>
<comment type="caution">
    <text evidence="13">The sequence shown here is derived from an EMBL/GenBank/DDBJ whole genome shotgun (WGS) entry which is preliminary data.</text>
</comment>
<evidence type="ECO:0000259" key="10">
    <source>
        <dbReference type="Pfam" id="PF21082"/>
    </source>
</evidence>
<feature type="non-terminal residue" evidence="13">
    <location>
        <position position="1"/>
    </location>
</feature>
<evidence type="ECO:0000256" key="5">
    <source>
        <dbReference type="ARBA" id="ARBA00022989"/>
    </source>
</evidence>
<feature type="transmembrane region" description="Helical" evidence="8">
    <location>
        <begin position="174"/>
        <end position="196"/>
    </location>
</feature>
<keyword evidence="14" id="KW-1185">Reference proteome</keyword>
<feature type="transmembrane region" description="Helical" evidence="8">
    <location>
        <begin position="250"/>
        <end position="273"/>
    </location>
</feature>
<feature type="compositionally biased region" description="Pro residues" evidence="7">
    <location>
        <begin position="1"/>
        <end position="21"/>
    </location>
</feature>
<dbReference type="InterPro" id="IPR049278">
    <property type="entry name" value="MS_channel_C"/>
</dbReference>
<evidence type="ECO:0000256" key="3">
    <source>
        <dbReference type="ARBA" id="ARBA00022475"/>
    </source>
</evidence>
<evidence type="ECO:0000256" key="2">
    <source>
        <dbReference type="ARBA" id="ARBA00008017"/>
    </source>
</evidence>
<feature type="transmembrane region" description="Helical" evidence="8">
    <location>
        <begin position="301"/>
        <end position="321"/>
    </location>
</feature>
<evidence type="ECO:0000256" key="8">
    <source>
        <dbReference type="SAM" id="Phobius"/>
    </source>
</evidence>
<evidence type="ECO:0000259" key="9">
    <source>
        <dbReference type="Pfam" id="PF00924"/>
    </source>
</evidence>
<feature type="transmembrane region" description="Helical" evidence="8">
    <location>
        <begin position="472"/>
        <end position="491"/>
    </location>
</feature>
<feature type="transmembrane region" description="Helical" evidence="8">
    <location>
        <begin position="333"/>
        <end position="353"/>
    </location>
</feature>
<evidence type="ECO:0000259" key="12">
    <source>
        <dbReference type="Pfam" id="PF25392"/>
    </source>
</evidence>
<dbReference type="SUPFAM" id="SSF82689">
    <property type="entry name" value="Mechanosensitive channel protein MscS (YggB), C-terminal domain"/>
    <property type="match status" value="1"/>
</dbReference>
<dbReference type="Gene3D" id="1.10.287.1260">
    <property type="match status" value="1"/>
</dbReference>
<dbReference type="InterPro" id="IPR057485">
    <property type="entry name" value="YbiO-like_TM1"/>
</dbReference>
<evidence type="ECO:0000313" key="13">
    <source>
        <dbReference type="EMBL" id="ONG51673.1"/>
    </source>
</evidence>
<sequence length="703" mass="76043">APAQPAPAPPAPAGTPAPAPGQPQTAAAAAEQLLAPNTLGGQLLIGASQRLQWLSEQTVRAAEAITDLPSLVAWASASVRDPVTQARLKDASWKLLLLFGLGVLAEYLTYRALAGLRRRLDAMAPAQLQGWARLRRVPLVVGRLVLDLVPIGAFGVVSYGLIGAVQPLPTTQLVLLTANNAYIIGRMAMALSRMLFSPASSHLRVLPCADLTAAYVSVWLRRIVIVLIAGYAVAEAGLLFGLPWGAYDAILRLVLLIVSFFLGIIVLQLRVAVARVLRAPPLKEGDVPSRSRRSLRRFRDWLAEVWHVLALLYLVALWGVWALEIRDGFSRLLRASLFTLLVLAAAKALDMLLRRALAGSFRISADLAGRYPALEQRANRYVPLLKSGVSLVLTVLTLLTLLEVWGINSFGWFSRGALGSQLLSSLMSVGFTVALAVLVWEAVNAAMQRHLDKLSRDATAARSARVRTLMPMLRTTLLVVILLFVGFNILTELGVNVAPLLAGAGVIGLALGFGSQKLVQDVITGIFLLFEDAMAVGDVVNLGGKSGVVEKLSIRSITLRDLDGSVHIIPFSTVAAVTNMTRDFSFALLDVQVAYREDTDRVVGLLTGLCQEMRTEAKWGLVIRDDMEVLGVNQLSPDGPIIRVRIKTAPIERWSVAREMNRRIKQCFDENNIEIPAARQKLVFEGQPPARPIGPAIEAPQGG</sequence>
<dbReference type="Proteomes" id="UP000188879">
    <property type="component" value="Unassembled WGS sequence"/>
</dbReference>
<accession>A0A1V2H089</accession>
<feature type="transmembrane region" description="Helical" evidence="8">
    <location>
        <begin position="422"/>
        <end position="443"/>
    </location>
</feature>
<dbReference type="Gene3D" id="2.30.30.60">
    <property type="match status" value="1"/>
</dbReference>
<dbReference type="InterPro" id="IPR045276">
    <property type="entry name" value="YbiO_bact"/>
</dbReference>
<dbReference type="InterPro" id="IPR006685">
    <property type="entry name" value="MscS_channel_2nd"/>
</dbReference>
<comment type="similarity">
    <text evidence="2">Belongs to the MscS (TC 1.A.23) family.</text>
</comment>
<feature type="domain" description="Moderate conductance mechanosensitive channel YbiO-like transmembrane helix 1" evidence="12">
    <location>
        <begin position="335"/>
        <end position="412"/>
    </location>
</feature>
<evidence type="ECO:0000259" key="11">
    <source>
        <dbReference type="Pfam" id="PF21088"/>
    </source>
</evidence>
<dbReference type="AlphaFoldDB" id="A0A1V2H089"/>
<keyword evidence="5 8" id="KW-1133">Transmembrane helix</keyword>
<keyword evidence="3" id="KW-1003">Cell membrane</keyword>
<dbReference type="InterPro" id="IPR049142">
    <property type="entry name" value="MS_channel_1st"/>
</dbReference>
<dbReference type="Pfam" id="PF21082">
    <property type="entry name" value="MS_channel_3rd"/>
    <property type="match status" value="1"/>
</dbReference>
<reference evidence="13 14" key="1">
    <citation type="submission" date="2016-10" db="EMBL/GenBank/DDBJ databases">
        <title>Draft Genome sequence of Roseomonas sp. strain M3.</title>
        <authorList>
            <person name="Subhash Y."/>
            <person name="Lee S."/>
        </authorList>
    </citation>
    <scope>NUCLEOTIDE SEQUENCE [LARGE SCALE GENOMIC DNA]</scope>
    <source>
        <strain evidence="13 14">M3</strain>
    </source>
</reference>
<evidence type="ECO:0000256" key="1">
    <source>
        <dbReference type="ARBA" id="ARBA00004651"/>
    </source>
</evidence>
<keyword evidence="4 8" id="KW-0812">Transmembrane</keyword>
<feature type="transmembrane region" description="Helical" evidence="8">
    <location>
        <begin position="223"/>
        <end position="244"/>
    </location>
</feature>
<evidence type="ECO:0000313" key="14">
    <source>
        <dbReference type="Proteomes" id="UP000188879"/>
    </source>
</evidence>